<evidence type="ECO:0000313" key="1">
    <source>
        <dbReference type="EMBL" id="RYM36091.1"/>
    </source>
</evidence>
<dbReference type="EMBL" id="SETE01000001">
    <property type="protein sequence ID" value="RYM36091.1"/>
    <property type="molecule type" value="Genomic_DNA"/>
</dbReference>
<gene>
    <name evidence="1" type="ORF">ERX46_03595</name>
</gene>
<reference evidence="1 2" key="1">
    <citation type="submission" date="2019-02" db="EMBL/GenBank/DDBJ databases">
        <title>Genome sequence of the sea-ice species Brumimicrobium glaciale.</title>
        <authorList>
            <person name="Bowman J.P."/>
        </authorList>
    </citation>
    <scope>NUCLEOTIDE SEQUENCE [LARGE SCALE GENOMIC DNA]</scope>
    <source>
        <strain evidence="1 2">IC156</strain>
    </source>
</reference>
<comment type="caution">
    <text evidence="1">The sequence shown here is derived from an EMBL/GenBank/DDBJ whole genome shotgun (WGS) entry which is preliminary data.</text>
</comment>
<proteinExistence type="predicted"/>
<organism evidence="1 2">
    <name type="scientific">Brumimicrobium glaciale</name>
    <dbReference type="NCBI Taxonomy" id="200475"/>
    <lineage>
        <taxon>Bacteria</taxon>
        <taxon>Pseudomonadati</taxon>
        <taxon>Bacteroidota</taxon>
        <taxon>Flavobacteriia</taxon>
        <taxon>Flavobacteriales</taxon>
        <taxon>Crocinitomicaceae</taxon>
        <taxon>Brumimicrobium</taxon>
    </lineage>
</organism>
<dbReference type="Proteomes" id="UP000293952">
    <property type="component" value="Unassembled WGS sequence"/>
</dbReference>
<protein>
    <submittedName>
        <fullName evidence="1">Recombinase</fullName>
    </submittedName>
</protein>
<dbReference type="OrthoDB" id="9801392at2"/>
<name>A0A4V1WGB2_9FLAO</name>
<dbReference type="RefSeq" id="WP_130092456.1">
    <property type="nucleotide sequence ID" value="NZ_SETE01000001.1"/>
</dbReference>
<accession>A0A4V1WGB2</accession>
<sequence length="145" mass="17217">MEDKENLDWDKQTENIEKKNNILIDGFYEHLTTKSINPKTIQNHINNVDFYVNTFLLRYGIIPAEEGSNEIGEFLGDFFIRKAMWSNKASVKQNTVSLKKFYTYLNEIGELPKKDLIELKLTIKIEADIWIERVEKYNNTDDDWY</sequence>
<keyword evidence="2" id="KW-1185">Reference proteome</keyword>
<evidence type="ECO:0000313" key="2">
    <source>
        <dbReference type="Proteomes" id="UP000293952"/>
    </source>
</evidence>
<dbReference type="AlphaFoldDB" id="A0A4V1WGB2"/>